<dbReference type="EMBL" id="JACSPT010000032">
    <property type="protein sequence ID" value="MBD8010611.1"/>
    <property type="molecule type" value="Genomic_DNA"/>
</dbReference>
<evidence type="ECO:0000313" key="4">
    <source>
        <dbReference type="Proteomes" id="UP000621930"/>
    </source>
</evidence>
<name>A0ABR8W1X1_9GAMM</name>
<dbReference type="Pfam" id="PF08327">
    <property type="entry name" value="AHSA1"/>
    <property type="match status" value="1"/>
</dbReference>
<dbReference type="SUPFAM" id="SSF55961">
    <property type="entry name" value="Bet v1-like"/>
    <property type="match status" value="1"/>
</dbReference>
<evidence type="ECO:0000259" key="2">
    <source>
        <dbReference type="Pfam" id="PF08327"/>
    </source>
</evidence>
<dbReference type="InterPro" id="IPR013538">
    <property type="entry name" value="ASHA1/2-like_C"/>
</dbReference>
<dbReference type="RefSeq" id="WP_064097104.1">
    <property type="nucleotide sequence ID" value="NZ_JACSPT010000032.1"/>
</dbReference>
<proteinExistence type="inferred from homology"/>
<accession>A0ABR8W1X1</accession>
<sequence length="148" mass="16728">MSYTLKMHRVFSAPPERVYRAFVHPDALAKWLAPHGFIAKVEHAEIKPGGRYKTTFTNFSTGTQHHFHGIYHEVVPNQLLRYTDQFSTPDLEGGIEVTVIFEKVSIGTSLHIIQVGYPDVVPPAVCHLSWQESLQLLSLLVNPQISDH</sequence>
<gene>
    <name evidence="3" type="ORF">H9629_14920</name>
</gene>
<dbReference type="Gene3D" id="3.30.530.20">
    <property type="match status" value="1"/>
</dbReference>
<comment type="similarity">
    <text evidence="1">Belongs to the AHA1 family.</text>
</comment>
<evidence type="ECO:0000256" key="1">
    <source>
        <dbReference type="ARBA" id="ARBA00006817"/>
    </source>
</evidence>
<comment type="caution">
    <text evidence="3">The sequence shown here is derived from an EMBL/GenBank/DDBJ whole genome shotgun (WGS) entry which is preliminary data.</text>
</comment>
<reference evidence="3 4" key="1">
    <citation type="submission" date="2020-08" db="EMBL/GenBank/DDBJ databases">
        <title>A Genomic Blueprint of the Chicken Gut Microbiome.</title>
        <authorList>
            <person name="Gilroy R."/>
            <person name="Ravi A."/>
            <person name="Getino M."/>
            <person name="Pursley I."/>
            <person name="Horton D.L."/>
            <person name="Alikhan N.-F."/>
            <person name="Baker D."/>
            <person name="Gharbi K."/>
            <person name="Hall N."/>
            <person name="Watson M."/>
            <person name="Adriaenssens E.M."/>
            <person name="Foster-Nyarko E."/>
            <person name="Jarju S."/>
            <person name="Secka A."/>
            <person name="Antonio M."/>
            <person name="Oren A."/>
            <person name="Chaudhuri R."/>
            <person name="La Ragione R.M."/>
            <person name="Hildebrand F."/>
            <person name="Pallen M.J."/>
        </authorList>
    </citation>
    <scope>NUCLEOTIDE SEQUENCE [LARGE SCALE GENOMIC DNA]</scope>
    <source>
        <strain evidence="3 4">Sa1BUA6</strain>
    </source>
</reference>
<keyword evidence="4" id="KW-1185">Reference proteome</keyword>
<evidence type="ECO:0000313" key="3">
    <source>
        <dbReference type="EMBL" id="MBD8010611.1"/>
    </source>
</evidence>
<feature type="domain" description="Activator of Hsp90 ATPase homologue 1/2-like C-terminal" evidence="2">
    <location>
        <begin position="13"/>
        <end position="138"/>
    </location>
</feature>
<organism evidence="3 4">
    <name type="scientific">Acinetobacter pecorum</name>
    <dbReference type="NCBI Taxonomy" id="2762215"/>
    <lineage>
        <taxon>Bacteria</taxon>
        <taxon>Pseudomonadati</taxon>
        <taxon>Pseudomonadota</taxon>
        <taxon>Gammaproteobacteria</taxon>
        <taxon>Moraxellales</taxon>
        <taxon>Moraxellaceae</taxon>
        <taxon>Acinetobacter</taxon>
    </lineage>
</organism>
<dbReference type="Proteomes" id="UP000621930">
    <property type="component" value="Unassembled WGS sequence"/>
</dbReference>
<dbReference type="InterPro" id="IPR023393">
    <property type="entry name" value="START-like_dom_sf"/>
</dbReference>
<protein>
    <submittedName>
        <fullName evidence="3">SRPBCC domain-containing protein</fullName>
    </submittedName>
</protein>